<keyword evidence="9" id="KW-1185">Reference proteome</keyword>
<dbReference type="Gene3D" id="1.25.40.10">
    <property type="entry name" value="Tetratricopeptide repeat domain"/>
    <property type="match status" value="1"/>
</dbReference>
<dbReference type="GO" id="GO:0000160">
    <property type="term" value="P:phosphorelay signal transduction system"/>
    <property type="evidence" value="ECO:0007669"/>
    <property type="project" value="InterPro"/>
</dbReference>
<comment type="similarity">
    <text evidence="1">Belongs to the AfsR/DnrI/RedD regulatory family.</text>
</comment>
<dbReference type="PANTHER" id="PTHR35807:SF1">
    <property type="entry name" value="TRANSCRIPTIONAL REGULATOR REDD"/>
    <property type="match status" value="1"/>
</dbReference>
<dbReference type="InterPro" id="IPR051677">
    <property type="entry name" value="AfsR-DnrI-RedD_regulator"/>
</dbReference>
<dbReference type="EMBL" id="SMKX01000100">
    <property type="protein sequence ID" value="TDD53449.1"/>
    <property type="molecule type" value="Genomic_DNA"/>
</dbReference>
<dbReference type="InterPro" id="IPR010994">
    <property type="entry name" value="RuvA_2-like"/>
</dbReference>
<reference evidence="8 9" key="1">
    <citation type="submission" date="2019-03" db="EMBL/GenBank/DDBJ databases">
        <title>Draft genome sequences of novel Actinobacteria.</title>
        <authorList>
            <person name="Sahin N."/>
            <person name="Ay H."/>
            <person name="Saygin H."/>
        </authorList>
    </citation>
    <scope>NUCLEOTIDE SEQUENCE [LARGE SCALE GENOMIC DNA]</scope>
    <source>
        <strain evidence="8 9">JCM 13523</strain>
    </source>
</reference>
<dbReference type="SMART" id="SM00862">
    <property type="entry name" value="Trans_reg_C"/>
    <property type="match status" value="1"/>
</dbReference>
<dbReference type="SUPFAM" id="SSF48452">
    <property type="entry name" value="TPR-like"/>
    <property type="match status" value="1"/>
</dbReference>
<dbReference type="InterPro" id="IPR005158">
    <property type="entry name" value="BTAD"/>
</dbReference>
<comment type="caution">
    <text evidence="8">The sequence shown here is derived from an EMBL/GenBank/DDBJ whole genome shotgun (WGS) entry which is preliminary data.</text>
</comment>
<evidence type="ECO:0000313" key="9">
    <source>
        <dbReference type="Proteomes" id="UP000295124"/>
    </source>
</evidence>
<dbReference type="Pfam" id="PF00486">
    <property type="entry name" value="Trans_reg_C"/>
    <property type="match status" value="1"/>
</dbReference>
<protein>
    <recommendedName>
        <fullName evidence="7">OmpR/PhoB-type domain-containing protein</fullName>
    </recommendedName>
</protein>
<dbReference type="InterPro" id="IPR001867">
    <property type="entry name" value="OmpR/PhoB-type_DNA-bd"/>
</dbReference>
<dbReference type="OrthoDB" id="4054020at2"/>
<sequence>MSDAPVRFEVLGPLRVTRGQEQLQLGPAKQQAVLATLLAAPNEVVPTARIIAAVWGDEPPVNGTNVVQKYVAGLRRVLEPDRLPRAAGNLLPLEDGGYRVVVAPGSSDVDEFEVHLQAALEERKAGRLDNASRELEQALQLWRSDPFEGHSGPLFDEARKKLQERRTAASEERADIVREQSADRTAAGRRDGRSWALGRGWPVSLTDVIPPQRPLAGRVLMKASAVLIGLVTLGFGTAVLLGVVAYLRRNRRLTQLAALYLVIWLIGVVLFFTGAVDDASVANNLGLVLVLLVTVVGSIQLATAVAPISVRRIRGLAALDQRQRAREVVARDPEHARTLGIGRPHLQREYDDGGLVDPNDVPAGVLTRIPGITAQHAALIVASREREGRFSTVDDLADRELFPSPLPDAVATFLVVLPAS</sequence>
<dbReference type="AlphaFoldDB" id="A0A4R4Z8N4"/>
<dbReference type="InterPro" id="IPR011990">
    <property type="entry name" value="TPR-like_helical_dom_sf"/>
</dbReference>
<feature type="transmembrane region" description="Helical" evidence="6">
    <location>
        <begin position="288"/>
        <end position="310"/>
    </location>
</feature>
<dbReference type="InterPro" id="IPR016032">
    <property type="entry name" value="Sig_transdc_resp-reg_C-effctor"/>
</dbReference>
<dbReference type="Proteomes" id="UP000295124">
    <property type="component" value="Unassembled WGS sequence"/>
</dbReference>
<keyword evidence="3 5" id="KW-0238">DNA-binding</keyword>
<keyword evidence="4" id="KW-0804">Transcription</keyword>
<evidence type="ECO:0000256" key="4">
    <source>
        <dbReference type="ARBA" id="ARBA00023163"/>
    </source>
</evidence>
<dbReference type="GO" id="GO:0006355">
    <property type="term" value="P:regulation of DNA-templated transcription"/>
    <property type="evidence" value="ECO:0007669"/>
    <property type="project" value="InterPro"/>
</dbReference>
<evidence type="ECO:0000256" key="5">
    <source>
        <dbReference type="PROSITE-ProRule" id="PRU01091"/>
    </source>
</evidence>
<keyword evidence="2" id="KW-0805">Transcription regulation</keyword>
<dbReference type="PROSITE" id="PS51755">
    <property type="entry name" value="OMPR_PHOB"/>
    <property type="match status" value="1"/>
</dbReference>
<gene>
    <name evidence="8" type="ORF">E1263_27975</name>
</gene>
<evidence type="ECO:0000256" key="2">
    <source>
        <dbReference type="ARBA" id="ARBA00023015"/>
    </source>
</evidence>
<accession>A0A4R4Z8N4</accession>
<feature type="DNA-binding region" description="OmpR/PhoB-type" evidence="5">
    <location>
        <begin position="1"/>
        <end position="102"/>
    </location>
</feature>
<evidence type="ECO:0000256" key="3">
    <source>
        <dbReference type="ARBA" id="ARBA00023125"/>
    </source>
</evidence>
<dbReference type="Gene3D" id="1.10.10.10">
    <property type="entry name" value="Winged helix-like DNA-binding domain superfamily/Winged helix DNA-binding domain"/>
    <property type="match status" value="1"/>
</dbReference>
<dbReference type="InterPro" id="IPR036388">
    <property type="entry name" value="WH-like_DNA-bd_sf"/>
</dbReference>
<dbReference type="CDD" id="cd00383">
    <property type="entry name" value="trans_reg_C"/>
    <property type="match status" value="1"/>
</dbReference>
<keyword evidence="6" id="KW-1133">Transmembrane helix</keyword>
<feature type="transmembrane region" description="Helical" evidence="6">
    <location>
        <begin position="258"/>
        <end position="276"/>
    </location>
</feature>
<dbReference type="GO" id="GO:0003677">
    <property type="term" value="F:DNA binding"/>
    <property type="evidence" value="ECO:0007669"/>
    <property type="project" value="UniProtKB-UniRule"/>
</dbReference>
<feature type="transmembrane region" description="Helical" evidence="6">
    <location>
        <begin position="223"/>
        <end position="246"/>
    </location>
</feature>
<organism evidence="8 9">
    <name type="scientific">Kribbella antibiotica</name>
    <dbReference type="NCBI Taxonomy" id="190195"/>
    <lineage>
        <taxon>Bacteria</taxon>
        <taxon>Bacillati</taxon>
        <taxon>Actinomycetota</taxon>
        <taxon>Actinomycetes</taxon>
        <taxon>Propionibacteriales</taxon>
        <taxon>Kribbellaceae</taxon>
        <taxon>Kribbella</taxon>
    </lineage>
</organism>
<evidence type="ECO:0000313" key="8">
    <source>
        <dbReference type="EMBL" id="TDD53449.1"/>
    </source>
</evidence>
<name>A0A4R4Z8N4_9ACTN</name>
<dbReference type="PANTHER" id="PTHR35807">
    <property type="entry name" value="TRANSCRIPTIONAL REGULATOR REDD-RELATED"/>
    <property type="match status" value="1"/>
</dbReference>
<proteinExistence type="inferred from homology"/>
<dbReference type="SUPFAM" id="SSF46894">
    <property type="entry name" value="C-terminal effector domain of the bipartite response regulators"/>
    <property type="match status" value="1"/>
</dbReference>
<dbReference type="Pfam" id="PF03704">
    <property type="entry name" value="BTAD"/>
    <property type="match status" value="1"/>
</dbReference>
<dbReference type="SUPFAM" id="SSF47781">
    <property type="entry name" value="RuvA domain 2-like"/>
    <property type="match status" value="1"/>
</dbReference>
<keyword evidence="6" id="KW-0812">Transmembrane</keyword>
<evidence type="ECO:0000256" key="6">
    <source>
        <dbReference type="SAM" id="Phobius"/>
    </source>
</evidence>
<dbReference type="RefSeq" id="WP_132172640.1">
    <property type="nucleotide sequence ID" value="NZ_SMKX01000100.1"/>
</dbReference>
<dbReference type="Gene3D" id="1.10.150.280">
    <property type="entry name" value="AF1531-like domain"/>
    <property type="match status" value="1"/>
</dbReference>
<evidence type="ECO:0000259" key="7">
    <source>
        <dbReference type="PROSITE" id="PS51755"/>
    </source>
</evidence>
<keyword evidence="6" id="KW-0472">Membrane</keyword>
<evidence type="ECO:0000256" key="1">
    <source>
        <dbReference type="ARBA" id="ARBA00005820"/>
    </source>
</evidence>
<feature type="domain" description="OmpR/PhoB-type" evidence="7">
    <location>
        <begin position="1"/>
        <end position="102"/>
    </location>
</feature>